<keyword evidence="5" id="KW-1185">Reference proteome</keyword>
<accession>E6SCL6</accession>
<dbReference type="FunFam" id="3.40.50.720:FF:000084">
    <property type="entry name" value="Short-chain dehydrogenase reductase"/>
    <property type="match status" value="1"/>
</dbReference>
<dbReference type="SUPFAM" id="SSF51735">
    <property type="entry name" value="NAD(P)-binding Rossmann-fold domains"/>
    <property type="match status" value="1"/>
</dbReference>
<dbReference type="PANTHER" id="PTHR42760">
    <property type="entry name" value="SHORT-CHAIN DEHYDROGENASES/REDUCTASES FAMILY MEMBER"/>
    <property type="match status" value="1"/>
</dbReference>
<dbReference type="GO" id="GO:0016616">
    <property type="term" value="F:oxidoreductase activity, acting on the CH-OH group of donors, NAD or NADP as acceptor"/>
    <property type="evidence" value="ECO:0007669"/>
    <property type="project" value="TreeGrafter"/>
</dbReference>
<dbReference type="GO" id="GO:0030497">
    <property type="term" value="P:fatty acid elongation"/>
    <property type="evidence" value="ECO:0007669"/>
    <property type="project" value="TreeGrafter"/>
</dbReference>
<organism evidence="4 5">
    <name type="scientific">Intrasporangium calvum (strain ATCC 23552 / DSM 43043 / JCM 3097 / NBRC 12989 / NCIMB 10167 / NRRL B-3866 / 7 KIP)</name>
    <dbReference type="NCBI Taxonomy" id="710696"/>
    <lineage>
        <taxon>Bacteria</taxon>
        <taxon>Bacillati</taxon>
        <taxon>Actinomycetota</taxon>
        <taxon>Actinomycetes</taxon>
        <taxon>Micrococcales</taxon>
        <taxon>Intrasporangiaceae</taxon>
        <taxon>Intrasporangium</taxon>
    </lineage>
</organism>
<dbReference type="HOGENOM" id="CLU_010194_1_0_11"/>
<dbReference type="PRINTS" id="PR00081">
    <property type="entry name" value="GDHRDH"/>
</dbReference>
<dbReference type="PRINTS" id="PR00080">
    <property type="entry name" value="SDRFAMILY"/>
</dbReference>
<reference evidence="4 5" key="1">
    <citation type="journal article" date="2010" name="Stand. Genomic Sci.">
        <title>Complete genome sequence of Intrasporangium calvum type strain (7 KIP).</title>
        <authorList>
            <person name="Del Rio T.G."/>
            <person name="Chertkov O."/>
            <person name="Yasawong M."/>
            <person name="Lucas S."/>
            <person name="Deshpande S."/>
            <person name="Cheng J.F."/>
            <person name="Detter C."/>
            <person name="Tapia R."/>
            <person name="Han C."/>
            <person name="Goodwin L."/>
            <person name="Pitluck S."/>
            <person name="Liolios K."/>
            <person name="Ivanova N."/>
            <person name="Mavromatis K."/>
            <person name="Pati A."/>
            <person name="Chen A."/>
            <person name="Palaniappan K."/>
            <person name="Land M."/>
            <person name="Hauser L."/>
            <person name="Chang Y.J."/>
            <person name="Jeffries C.D."/>
            <person name="Rohde M."/>
            <person name="Pukall R."/>
            <person name="Sikorski J."/>
            <person name="Goker M."/>
            <person name="Woyke T."/>
            <person name="Bristow J."/>
            <person name="Eisen J.A."/>
            <person name="Markowitz V."/>
            <person name="Hugenholtz P."/>
            <person name="Kyrpides N.C."/>
            <person name="Klenk H.P."/>
            <person name="Lapidus A."/>
        </authorList>
    </citation>
    <scope>NUCLEOTIDE SEQUENCE [LARGE SCALE GENOMIC DNA]</scope>
    <source>
        <strain evidence="5">ATCC 23552 / DSM 43043 / JCM 3097 / NBRC 12989 / 7 KIP</strain>
    </source>
</reference>
<dbReference type="STRING" id="710696.Intca_3135"/>
<dbReference type="Pfam" id="PF13561">
    <property type="entry name" value="adh_short_C2"/>
    <property type="match status" value="1"/>
</dbReference>
<dbReference type="Gene3D" id="3.40.50.720">
    <property type="entry name" value="NAD(P)-binding Rossmann-like Domain"/>
    <property type="match status" value="1"/>
</dbReference>
<dbReference type="Proteomes" id="UP000008914">
    <property type="component" value="Chromosome"/>
</dbReference>
<dbReference type="SMART" id="SM00822">
    <property type="entry name" value="PKS_KR"/>
    <property type="match status" value="1"/>
</dbReference>
<name>E6SCL6_INTC7</name>
<feature type="domain" description="Ketoreductase" evidence="3">
    <location>
        <begin position="14"/>
        <end position="198"/>
    </location>
</feature>
<proteinExistence type="inferred from homology"/>
<dbReference type="InterPro" id="IPR020904">
    <property type="entry name" value="Sc_DH/Rdtase_CS"/>
</dbReference>
<dbReference type="EMBL" id="CP002343">
    <property type="protein sequence ID" value="ADU49620.1"/>
    <property type="molecule type" value="Genomic_DNA"/>
</dbReference>
<sequence length="256" mass="26678">MTVNPYAAISLEGRTALVTGGSSGIGAATCELLASRGAQVAVNYRSGRGRAEVLVSRIKSAGGEAIAVHADVTSPEQSNAMVKAVVDKLGPIDILVNAAGAFWETQPFAAIDVELWNRSMALNFYGAVHCCTAVLDSMRSRQRGSIVNLSSIVAKSGGPGETAHYASAKGALETMTYSIAREYAASGVRANAVAPGLIDTPVHDDNRERFERIAQGYAPLGRPGTAHEVAEVVAFLASDAASYVTAQVWNVNGGRL</sequence>
<evidence type="ECO:0000259" key="3">
    <source>
        <dbReference type="SMART" id="SM00822"/>
    </source>
</evidence>
<keyword evidence="2" id="KW-0560">Oxidoreductase</keyword>
<evidence type="ECO:0000313" key="4">
    <source>
        <dbReference type="EMBL" id="ADU49620.1"/>
    </source>
</evidence>
<dbReference type="AlphaFoldDB" id="E6SCL6"/>
<gene>
    <name evidence="4" type="ordered locus">Intca_3135</name>
</gene>
<dbReference type="InterPro" id="IPR036291">
    <property type="entry name" value="NAD(P)-bd_dom_sf"/>
</dbReference>
<dbReference type="InterPro" id="IPR002347">
    <property type="entry name" value="SDR_fam"/>
</dbReference>
<dbReference type="KEGG" id="ica:Intca_3135"/>
<evidence type="ECO:0000313" key="5">
    <source>
        <dbReference type="Proteomes" id="UP000008914"/>
    </source>
</evidence>
<protein>
    <submittedName>
        <fullName evidence="4">Short-chain dehydrogenase/reductase SDR</fullName>
    </submittedName>
</protein>
<evidence type="ECO:0000256" key="1">
    <source>
        <dbReference type="ARBA" id="ARBA00006484"/>
    </source>
</evidence>
<dbReference type="InterPro" id="IPR057326">
    <property type="entry name" value="KR_dom"/>
</dbReference>
<dbReference type="eggNOG" id="COG1028">
    <property type="taxonomic scope" value="Bacteria"/>
</dbReference>
<dbReference type="PANTHER" id="PTHR42760:SF135">
    <property type="entry name" value="BLL7886 PROTEIN"/>
    <property type="match status" value="1"/>
</dbReference>
<comment type="similarity">
    <text evidence="1">Belongs to the short-chain dehydrogenases/reductases (SDR) family.</text>
</comment>
<dbReference type="PROSITE" id="PS00061">
    <property type="entry name" value="ADH_SHORT"/>
    <property type="match status" value="1"/>
</dbReference>
<evidence type="ECO:0000256" key="2">
    <source>
        <dbReference type="ARBA" id="ARBA00023002"/>
    </source>
</evidence>